<feature type="compositionally biased region" description="Basic residues" evidence="1">
    <location>
        <begin position="76"/>
        <end position="86"/>
    </location>
</feature>
<feature type="region of interest" description="Disordered" evidence="1">
    <location>
        <begin position="1"/>
        <end position="54"/>
    </location>
</feature>
<dbReference type="Proteomes" id="UP000011014">
    <property type="component" value="Unassembled WGS sequence"/>
</dbReference>
<feature type="compositionally biased region" description="Basic and acidic residues" evidence="1">
    <location>
        <begin position="43"/>
        <end position="54"/>
    </location>
</feature>
<evidence type="ECO:0000313" key="2">
    <source>
        <dbReference type="EMBL" id="CBY31529.1"/>
    </source>
</evidence>
<evidence type="ECO:0000256" key="1">
    <source>
        <dbReference type="SAM" id="MobiDB-lite"/>
    </source>
</evidence>
<proteinExistence type="predicted"/>
<gene>
    <name evidence="2" type="ORF">GSOID_T00025439001</name>
</gene>
<organism evidence="2">
    <name type="scientific">Oikopleura dioica</name>
    <name type="common">Tunicate</name>
    <dbReference type="NCBI Taxonomy" id="34765"/>
    <lineage>
        <taxon>Eukaryota</taxon>
        <taxon>Metazoa</taxon>
        <taxon>Chordata</taxon>
        <taxon>Tunicata</taxon>
        <taxon>Appendicularia</taxon>
        <taxon>Copelata</taxon>
        <taxon>Oikopleuridae</taxon>
        <taxon>Oikopleura</taxon>
    </lineage>
</organism>
<dbReference type="AlphaFoldDB" id="E4Y7C9"/>
<feature type="compositionally biased region" description="Basic and acidic residues" evidence="1">
    <location>
        <begin position="16"/>
        <end position="35"/>
    </location>
</feature>
<dbReference type="EMBL" id="FN654307">
    <property type="protein sequence ID" value="CBY31529.1"/>
    <property type="molecule type" value="Genomic_DNA"/>
</dbReference>
<reference evidence="2" key="1">
    <citation type="journal article" date="2010" name="Science">
        <title>Plasticity of animal genome architecture unmasked by rapid evolution of a pelagic tunicate.</title>
        <authorList>
            <person name="Denoeud F."/>
            <person name="Henriet S."/>
            <person name="Mungpakdee S."/>
            <person name="Aury J.M."/>
            <person name="Da Silva C."/>
            <person name="Brinkmann H."/>
            <person name="Mikhaleva J."/>
            <person name="Olsen L.C."/>
            <person name="Jubin C."/>
            <person name="Canestro C."/>
            <person name="Bouquet J.M."/>
            <person name="Danks G."/>
            <person name="Poulain J."/>
            <person name="Campsteijn C."/>
            <person name="Adamski M."/>
            <person name="Cross I."/>
            <person name="Yadetie F."/>
            <person name="Muffato M."/>
            <person name="Louis A."/>
            <person name="Butcher S."/>
            <person name="Tsagkogeorga G."/>
            <person name="Konrad A."/>
            <person name="Singh S."/>
            <person name="Jensen M.F."/>
            <person name="Cong E.H."/>
            <person name="Eikeseth-Otteraa H."/>
            <person name="Noel B."/>
            <person name="Anthouard V."/>
            <person name="Porcel B.M."/>
            <person name="Kachouri-Lafond R."/>
            <person name="Nishino A."/>
            <person name="Ugolini M."/>
            <person name="Chourrout P."/>
            <person name="Nishida H."/>
            <person name="Aasland R."/>
            <person name="Huzurbazar S."/>
            <person name="Westhof E."/>
            <person name="Delsuc F."/>
            <person name="Lehrach H."/>
            <person name="Reinhardt R."/>
            <person name="Weissenbach J."/>
            <person name="Roy S.W."/>
            <person name="Artiguenave F."/>
            <person name="Postlethwait J.H."/>
            <person name="Manak J.R."/>
            <person name="Thompson E.M."/>
            <person name="Jaillon O."/>
            <person name="Du Pasquier L."/>
            <person name="Boudinot P."/>
            <person name="Liberles D.A."/>
            <person name="Volff J.N."/>
            <person name="Philippe H."/>
            <person name="Lenhard B."/>
            <person name="Roest Crollius H."/>
            <person name="Wincker P."/>
            <person name="Chourrout D."/>
        </authorList>
    </citation>
    <scope>NUCLEOTIDE SEQUENCE [LARGE SCALE GENOMIC DNA]</scope>
</reference>
<name>E4Y7C9_OIKDI</name>
<accession>E4Y7C9</accession>
<protein>
    <submittedName>
        <fullName evidence="2">Uncharacterized protein</fullName>
    </submittedName>
</protein>
<sequence>MRERQKELKKKLKQQKKAEKTLQKKKDDDQEKRISDNSNDSDLPEKYIEENITERQYVDQDGKVQKEIIKTEVLKTRSRSRSKPRSKITADGITHTEHIDLTTGHQDSVIKTGYIMTPPLKKSFKTTYIVHMPNYKF</sequence>
<feature type="region of interest" description="Disordered" evidence="1">
    <location>
        <begin position="75"/>
        <end position="94"/>
    </location>
</feature>